<dbReference type="PANTHER" id="PTHR45757">
    <property type="entry name" value="PROTEIN CBG23364-RELATED"/>
    <property type="match status" value="1"/>
</dbReference>
<organism evidence="2 3">
    <name type="scientific">Cylicocyclus nassatus</name>
    <name type="common">Nematode worm</name>
    <dbReference type="NCBI Taxonomy" id="53992"/>
    <lineage>
        <taxon>Eukaryota</taxon>
        <taxon>Metazoa</taxon>
        <taxon>Ecdysozoa</taxon>
        <taxon>Nematoda</taxon>
        <taxon>Chromadorea</taxon>
        <taxon>Rhabditida</taxon>
        <taxon>Rhabditina</taxon>
        <taxon>Rhabditomorpha</taxon>
        <taxon>Strongyloidea</taxon>
        <taxon>Strongylidae</taxon>
        <taxon>Cylicocyclus</taxon>
    </lineage>
</organism>
<feature type="transmembrane region" description="Helical" evidence="1">
    <location>
        <begin position="190"/>
        <end position="208"/>
    </location>
</feature>
<evidence type="ECO:0000256" key="1">
    <source>
        <dbReference type="SAM" id="Phobius"/>
    </source>
</evidence>
<feature type="non-terminal residue" evidence="2">
    <location>
        <position position="1"/>
    </location>
</feature>
<dbReference type="InterPro" id="IPR036259">
    <property type="entry name" value="MFS_trans_sf"/>
</dbReference>
<dbReference type="PANTHER" id="PTHR45757:SF15">
    <property type="entry name" value="MFS DOMAIN-CONTAINING PROTEIN"/>
    <property type="match status" value="1"/>
</dbReference>
<dbReference type="GO" id="GO:0016020">
    <property type="term" value="C:membrane"/>
    <property type="evidence" value="ECO:0007669"/>
    <property type="project" value="TreeGrafter"/>
</dbReference>
<proteinExistence type="predicted"/>
<accession>A0AA36H3U1</accession>
<feature type="transmembrane region" description="Helical" evidence="1">
    <location>
        <begin position="159"/>
        <end position="178"/>
    </location>
</feature>
<dbReference type="Proteomes" id="UP001176961">
    <property type="component" value="Unassembled WGS sequence"/>
</dbReference>
<dbReference type="SUPFAM" id="SSF103473">
    <property type="entry name" value="MFS general substrate transporter"/>
    <property type="match status" value="1"/>
</dbReference>
<dbReference type="GO" id="GO:0022857">
    <property type="term" value="F:transmembrane transporter activity"/>
    <property type="evidence" value="ECO:0007669"/>
    <property type="project" value="InterPro"/>
</dbReference>
<gene>
    <name evidence="2" type="ORF">CYNAS_LOCUS15147</name>
</gene>
<reference evidence="2" key="1">
    <citation type="submission" date="2023-07" db="EMBL/GenBank/DDBJ databases">
        <authorList>
            <consortium name="CYATHOMIX"/>
        </authorList>
    </citation>
    <scope>NUCLEOTIDE SEQUENCE</scope>
    <source>
        <strain evidence="2">N/A</strain>
    </source>
</reference>
<feature type="transmembrane region" description="Helical" evidence="1">
    <location>
        <begin position="6"/>
        <end position="23"/>
    </location>
</feature>
<feature type="transmembrane region" description="Helical" evidence="1">
    <location>
        <begin position="57"/>
        <end position="80"/>
    </location>
</feature>
<keyword evidence="1" id="KW-0812">Transmembrane</keyword>
<keyword evidence="1" id="KW-0472">Membrane</keyword>
<dbReference type="AlphaFoldDB" id="A0AA36H3U1"/>
<evidence type="ECO:0008006" key="4">
    <source>
        <dbReference type="Google" id="ProtNLM"/>
    </source>
</evidence>
<sequence>ATYYVLGALTLASTAAFIFLYTQDVESNRYVSKSEAAHILGGRTPVSKKAPVPYRSVLTDLTIWASLILFVGYYTGMIIYQQYSPIFIKQVLNYTIRQTGYFSAIPMIFAIALKIGVGKMIDHGLGLTTKWRLAAPLLTLEILSAISIFLTGFIDDRRIALFFDMLFAALHLFVPVIVSRTIQIRGAQHAHFAMNFNMFIAGFVQVFLPGGVQLLVPDNTKE</sequence>
<evidence type="ECO:0000313" key="2">
    <source>
        <dbReference type="EMBL" id="CAJ0603164.1"/>
    </source>
</evidence>
<name>A0AA36H3U1_CYLNA</name>
<comment type="caution">
    <text evidence="2">The sequence shown here is derived from an EMBL/GenBank/DDBJ whole genome shotgun (WGS) entry which is preliminary data.</text>
</comment>
<protein>
    <recommendedName>
        <fullName evidence="4">MFS transporter</fullName>
    </recommendedName>
</protein>
<dbReference type="Pfam" id="PF07690">
    <property type="entry name" value="MFS_1"/>
    <property type="match status" value="1"/>
</dbReference>
<feature type="non-terminal residue" evidence="2">
    <location>
        <position position="222"/>
    </location>
</feature>
<keyword evidence="1" id="KW-1133">Transmembrane helix</keyword>
<feature type="transmembrane region" description="Helical" evidence="1">
    <location>
        <begin position="100"/>
        <end position="121"/>
    </location>
</feature>
<dbReference type="EMBL" id="CATQJL010000305">
    <property type="protein sequence ID" value="CAJ0603164.1"/>
    <property type="molecule type" value="Genomic_DNA"/>
</dbReference>
<feature type="transmembrane region" description="Helical" evidence="1">
    <location>
        <begin position="133"/>
        <end position="153"/>
    </location>
</feature>
<evidence type="ECO:0000313" key="3">
    <source>
        <dbReference type="Proteomes" id="UP001176961"/>
    </source>
</evidence>
<keyword evidence="3" id="KW-1185">Reference proteome</keyword>
<dbReference type="Gene3D" id="1.20.1250.20">
    <property type="entry name" value="MFS general substrate transporter like domains"/>
    <property type="match status" value="1"/>
</dbReference>
<dbReference type="InterPro" id="IPR011701">
    <property type="entry name" value="MFS"/>
</dbReference>